<organism evidence="2">
    <name type="scientific">uncultured Adhaeribacter sp</name>
    <dbReference type="NCBI Taxonomy" id="448109"/>
    <lineage>
        <taxon>Bacteria</taxon>
        <taxon>Pseudomonadati</taxon>
        <taxon>Bacteroidota</taxon>
        <taxon>Cytophagia</taxon>
        <taxon>Cytophagales</taxon>
        <taxon>Hymenobacteraceae</taxon>
        <taxon>Adhaeribacter</taxon>
        <taxon>environmental samples</taxon>
    </lineage>
</organism>
<accession>A0A6J4JRJ9</accession>
<feature type="region of interest" description="Disordered" evidence="1">
    <location>
        <begin position="1"/>
        <end position="21"/>
    </location>
</feature>
<sequence>CGSSSRSVPMHPDSRSARKRKVKSTFIAFLQKVLLILINVCRLP</sequence>
<evidence type="ECO:0000256" key="1">
    <source>
        <dbReference type="SAM" id="MobiDB-lite"/>
    </source>
</evidence>
<reference evidence="2" key="1">
    <citation type="submission" date="2020-02" db="EMBL/GenBank/DDBJ databases">
        <authorList>
            <person name="Meier V. D."/>
        </authorList>
    </citation>
    <scope>NUCLEOTIDE SEQUENCE</scope>
    <source>
        <strain evidence="2">AVDCRST_MAG95</strain>
    </source>
</reference>
<evidence type="ECO:0000313" key="2">
    <source>
        <dbReference type="EMBL" id="CAA9285268.1"/>
    </source>
</evidence>
<gene>
    <name evidence="2" type="ORF">AVDCRST_MAG95-3594</name>
</gene>
<protein>
    <submittedName>
        <fullName evidence="2">Uncharacterized protein</fullName>
    </submittedName>
</protein>
<name>A0A6J4JRJ9_9BACT</name>
<feature type="non-terminal residue" evidence="2">
    <location>
        <position position="1"/>
    </location>
</feature>
<feature type="non-terminal residue" evidence="2">
    <location>
        <position position="44"/>
    </location>
</feature>
<dbReference type="EMBL" id="CADCTJ010001129">
    <property type="protein sequence ID" value="CAA9285268.1"/>
    <property type="molecule type" value="Genomic_DNA"/>
</dbReference>
<dbReference type="AlphaFoldDB" id="A0A6J4JRJ9"/>
<proteinExistence type="predicted"/>